<dbReference type="SUPFAM" id="SSF47095">
    <property type="entry name" value="HMG-box"/>
    <property type="match status" value="1"/>
</dbReference>
<dbReference type="Pfam" id="PF13589">
    <property type="entry name" value="HATPase_c_3"/>
    <property type="match status" value="1"/>
</dbReference>
<evidence type="ECO:0000256" key="4">
    <source>
        <dbReference type="SAM" id="MobiDB-lite"/>
    </source>
</evidence>
<dbReference type="SMART" id="SM01340">
    <property type="entry name" value="DNA_mis_repair"/>
    <property type="match status" value="1"/>
</dbReference>
<dbReference type="InterPro" id="IPR014762">
    <property type="entry name" value="DNA_mismatch_repair_CS"/>
</dbReference>
<sequence>MSSESTNGPSMNRLSSSTLKLISSAQVITSVSTVVKELIENSIDAGATNIEVKLENHGLARLEVKDNGCGIKKQDVPFMCKRSYTSKISDFSDLEKLNSYGFRGEALSSLCAVAEVSITTMTDKDDIAHTYTFDNNGDIVSSCISHLNRGTSVVAVELFKALPVRKQFLNSGKRRSEELKKVEILVKNLALINQGVRFVLSHNKFTIWQKSGVSSLMQSFVQVLPPTIVKQLHEIDHEEGNIKLKLVVPNRECNVSSTCYGNPMDAIFLFINSRPIRDKQIEKAIHEEVYQFFGPLIPVNKYPTCLITISLPPDSLDVNLEPNKTKVLIKDLDILIKLIKRLLIEYYVGNMEPPKPTQEVKVTKRKKDDGFVEVSSKIPKIDSEFDLPVLSQETESEVLNDECNKSSPMENNSSSHLASQDESVKTSLNPTSPQRNNKNYPSSSEYIEINSDSAEKGEFTTRPVESSLFKMTDSTNPSLSETEKHINDLVLSIFKQEDASDETYCEPMVEGEMMNDLSSLVDETQNNSSTENSSVDKPLSTLSAHCVLTSSDWSRGNVEFNGQSVQGTTVIAQQNESMLNYTGLETSCTSQLSERSVSSQMGQKDMAAFTKFAREMRAQIIKQSPGISFTSVASELSSRWKNLHENEKQVYKEQSKAEKECLKLKKQSNKASPIMKKKEERSVKKVYPKVTLWKISTDKIKEFISSRDKTVHSEQFEVLGRLNDNLIVVQEDESISVFSSQRLNEAMKLHNNISHMSVPIKVLENNIPILKEDIGKELWDTLLSLETTFDESVGKTVICSEKITKNGLRIEKFEDGTKTSFFITDVPLNISFFGIDDLLEILEEIKDRKGLCKMLNCRPMKVLSYIRSETLRSLSNHSPKINDSYVKDVYKFWKAKVRPSSCNCPHFHPRRSSRLTHETGTTVLRF</sequence>
<dbReference type="PROSITE" id="PS50118">
    <property type="entry name" value="HMG_BOX_2"/>
    <property type="match status" value="1"/>
</dbReference>
<dbReference type="InterPro" id="IPR038973">
    <property type="entry name" value="MutL/Mlh/Pms-like"/>
</dbReference>
<dbReference type="GO" id="GO:0032389">
    <property type="term" value="C:MutLalpha complex"/>
    <property type="evidence" value="ECO:0007669"/>
    <property type="project" value="TreeGrafter"/>
</dbReference>
<dbReference type="CDD" id="cd16926">
    <property type="entry name" value="HATPase_MutL-MLH-PMS-like"/>
    <property type="match status" value="1"/>
</dbReference>
<organism evidence="6 7">
    <name type="scientific">Cimex lectularius</name>
    <name type="common">Bed bug</name>
    <name type="synonym">Acanthia lectularia</name>
    <dbReference type="NCBI Taxonomy" id="79782"/>
    <lineage>
        <taxon>Eukaryota</taxon>
        <taxon>Metazoa</taxon>
        <taxon>Ecdysozoa</taxon>
        <taxon>Arthropoda</taxon>
        <taxon>Hexapoda</taxon>
        <taxon>Insecta</taxon>
        <taxon>Pterygota</taxon>
        <taxon>Neoptera</taxon>
        <taxon>Paraneoptera</taxon>
        <taxon>Hemiptera</taxon>
        <taxon>Heteroptera</taxon>
        <taxon>Panheteroptera</taxon>
        <taxon>Cimicomorpha</taxon>
        <taxon>Cimicidae</taxon>
        <taxon>Cimex</taxon>
    </lineage>
</organism>
<keyword evidence="2" id="KW-0227">DNA damage</keyword>
<evidence type="ECO:0000259" key="5">
    <source>
        <dbReference type="PROSITE" id="PS50118"/>
    </source>
</evidence>
<keyword evidence="7" id="KW-1185">Reference proteome</keyword>
<evidence type="ECO:0000313" key="6">
    <source>
        <dbReference type="EnsemblMetazoa" id="XP_024082913.1"/>
    </source>
</evidence>
<feature type="region of interest" description="Disordered" evidence="4">
    <location>
        <begin position="392"/>
        <end position="458"/>
    </location>
</feature>
<dbReference type="FunFam" id="3.30.565.10:FF:000017">
    <property type="entry name" value="PMS1 homolog 1, mismatch repair system component"/>
    <property type="match status" value="1"/>
</dbReference>
<dbReference type="SUPFAM" id="SSF54211">
    <property type="entry name" value="Ribosomal protein S5 domain 2-like"/>
    <property type="match status" value="1"/>
</dbReference>
<dbReference type="InterPro" id="IPR014721">
    <property type="entry name" value="Ribsml_uS5_D2-typ_fold_subgr"/>
</dbReference>
<dbReference type="NCBIfam" id="TIGR00585">
    <property type="entry name" value="mutl"/>
    <property type="match status" value="1"/>
</dbReference>
<dbReference type="SUPFAM" id="SSF55874">
    <property type="entry name" value="ATPase domain of HSP90 chaperone/DNA topoisomerase II/histidine kinase"/>
    <property type="match status" value="1"/>
</dbReference>
<protein>
    <recommendedName>
        <fullName evidence="5">HMG box domain-containing protein</fullName>
    </recommendedName>
</protein>
<dbReference type="EnsemblMetazoa" id="XM_024227145.1">
    <property type="protein sequence ID" value="XP_024082913.1"/>
    <property type="gene ID" value="LOC106669283"/>
</dbReference>
<dbReference type="Proteomes" id="UP000494040">
    <property type="component" value="Unassembled WGS sequence"/>
</dbReference>
<dbReference type="PANTHER" id="PTHR10073:SF54">
    <property type="entry name" value="PMS1 PROTEIN HOMOLOG 1"/>
    <property type="match status" value="1"/>
</dbReference>
<dbReference type="OMA" id="HRCEDPE"/>
<comment type="similarity">
    <text evidence="1">Belongs to the DNA mismatch repair MutL/HexB family.</text>
</comment>
<dbReference type="InterPro" id="IPR009071">
    <property type="entry name" value="HMG_box_dom"/>
</dbReference>
<dbReference type="InterPro" id="IPR002099">
    <property type="entry name" value="MutL/Mlh/PMS"/>
</dbReference>
<proteinExistence type="inferred from homology"/>
<dbReference type="GO" id="GO:0005524">
    <property type="term" value="F:ATP binding"/>
    <property type="evidence" value="ECO:0007669"/>
    <property type="project" value="InterPro"/>
</dbReference>
<evidence type="ECO:0000256" key="3">
    <source>
        <dbReference type="PROSITE-ProRule" id="PRU00267"/>
    </source>
</evidence>
<dbReference type="Gene3D" id="3.30.230.10">
    <property type="match status" value="1"/>
</dbReference>
<dbReference type="InterPro" id="IPR036910">
    <property type="entry name" value="HMG_box_dom_sf"/>
</dbReference>
<keyword evidence="3" id="KW-0539">Nucleus</keyword>
<dbReference type="Pfam" id="PF00505">
    <property type="entry name" value="HMG_box"/>
    <property type="match status" value="1"/>
</dbReference>
<dbReference type="PROSITE" id="PS00058">
    <property type="entry name" value="DNA_MISMATCH_REPAIR_1"/>
    <property type="match status" value="1"/>
</dbReference>
<dbReference type="GO" id="GO:0006298">
    <property type="term" value="P:mismatch repair"/>
    <property type="evidence" value="ECO:0007669"/>
    <property type="project" value="InterPro"/>
</dbReference>
<keyword evidence="3" id="KW-0238">DNA-binding</keyword>
<dbReference type="GO" id="GO:0140664">
    <property type="term" value="F:ATP-dependent DNA damage sensor activity"/>
    <property type="evidence" value="ECO:0007669"/>
    <property type="project" value="InterPro"/>
</dbReference>
<feature type="DNA-binding region" description="HMG box" evidence="3">
    <location>
        <begin position="602"/>
        <end position="670"/>
    </location>
</feature>
<evidence type="ECO:0000256" key="2">
    <source>
        <dbReference type="ARBA" id="ARBA00022763"/>
    </source>
</evidence>
<dbReference type="InterPro" id="IPR020568">
    <property type="entry name" value="Ribosomal_Su5_D2-typ_SF"/>
</dbReference>
<dbReference type="Gene3D" id="3.30.565.10">
    <property type="entry name" value="Histidine kinase-like ATPase, C-terminal domain"/>
    <property type="match status" value="1"/>
</dbReference>
<dbReference type="GeneID" id="106669283"/>
<feature type="compositionally biased region" description="Polar residues" evidence="4">
    <location>
        <begin position="405"/>
        <end position="445"/>
    </location>
</feature>
<dbReference type="AlphaFoldDB" id="A0A8I6SGJ4"/>
<dbReference type="SMART" id="SM00398">
    <property type="entry name" value="HMG"/>
    <property type="match status" value="1"/>
</dbReference>
<dbReference type="GO" id="GO:0016887">
    <property type="term" value="F:ATP hydrolysis activity"/>
    <property type="evidence" value="ECO:0007669"/>
    <property type="project" value="InterPro"/>
</dbReference>
<dbReference type="InterPro" id="IPR013507">
    <property type="entry name" value="DNA_mismatch_S5_2-like"/>
</dbReference>
<dbReference type="CDD" id="cd00782">
    <property type="entry name" value="MutL_Trans"/>
    <property type="match status" value="1"/>
</dbReference>
<accession>A0A8I6SGJ4</accession>
<dbReference type="InterPro" id="IPR036890">
    <property type="entry name" value="HATPase_C_sf"/>
</dbReference>
<dbReference type="PANTHER" id="PTHR10073">
    <property type="entry name" value="DNA MISMATCH REPAIR PROTEIN MLH, PMS, MUTL"/>
    <property type="match status" value="1"/>
</dbReference>
<dbReference type="RefSeq" id="XP_024082913.1">
    <property type="nucleotide sequence ID" value="XM_024227145.1"/>
</dbReference>
<reference evidence="6" key="1">
    <citation type="submission" date="2022-01" db="UniProtKB">
        <authorList>
            <consortium name="EnsemblMetazoa"/>
        </authorList>
    </citation>
    <scope>IDENTIFICATION</scope>
</reference>
<evidence type="ECO:0000313" key="7">
    <source>
        <dbReference type="Proteomes" id="UP000494040"/>
    </source>
</evidence>
<dbReference type="OrthoDB" id="10254304at2759"/>
<dbReference type="Gene3D" id="1.10.30.10">
    <property type="entry name" value="High mobility group box domain"/>
    <property type="match status" value="1"/>
</dbReference>
<evidence type="ECO:0000256" key="1">
    <source>
        <dbReference type="ARBA" id="ARBA00006082"/>
    </source>
</evidence>
<dbReference type="GO" id="GO:0030983">
    <property type="term" value="F:mismatched DNA binding"/>
    <property type="evidence" value="ECO:0007669"/>
    <property type="project" value="InterPro"/>
</dbReference>
<dbReference type="Pfam" id="PF01119">
    <property type="entry name" value="DNA_mis_repair"/>
    <property type="match status" value="1"/>
</dbReference>
<dbReference type="CDD" id="cd00084">
    <property type="entry name" value="HMG-box_SF"/>
    <property type="match status" value="1"/>
</dbReference>
<name>A0A8I6SGJ4_CIMLE</name>
<feature type="domain" description="HMG box" evidence="5">
    <location>
        <begin position="602"/>
        <end position="670"/>
    </location>
</feature>